<dbReference type="GO" id="GO:0022857">
    <property type="term" value="F:transmembrane transporter activity"/>
    <property type="evidence" value="ECO:0007669"/>
    <property type="project" value="InterPro"/>
</dbReference>
<sequence length="401" mass="42282">MNKRWAVGLIVLAQWMGTSLWFSPNSAADDLMSTLQIGNTQFAWLLAATQLGFISGTLWLAYSGWADKYSSSRMFALSCVAGALANAIFSSPWSGYESGLVIRFAVGLSLAGIYPLGMKMIVGWVGNKSGAALGLLVGMLTLGTALPHGVKALGATLPWQSVMQVSSVLAVLGAGLVYFLGDGPYLKKAVVSGRALGEAFSVFKIADFRASAFGYFGHMWELYAFWAVLPWLAAQWLSDARLVYPNLGLSVAALSFGAIAIGFLGCVLGGRLSLKFDSVHIAAGALLASGLMCLLYPLLGPDWLILRLAVLLAWGFFVVADSPQFSAVAARSCPAQLVGGALALQNSIGFLITIVSLTLLLSMIERVGSQALWLLLPGPVLGLLGLWPLLKKTRLTVAGGG</sequence>
<keyword evidence="3 4" id="KW-0472">Membrane</keyword>
<feature type="transmembrane region" description="Helical" evidence="4">
    <location>
        <begin position="341"/>
        <end position="364"/>
    </location>
</feature>
<feature type="transmembrane region" description="Helical" evidence="4">
    <location>
        <begin position="100"/>
        <end position="118"/>
    </location>
</feature>
<protein>
    <recommendedName>
        <fullName evidence="5">Major facilitator superfamily (MFS) profile domain-containing protein</fullName>
    </recommendedName>
</protein>
<evidence type="ECO:0000256" key="2">
    <source>
        <dbReference type="ARBA" id="ARBA00022989"/>
    </source>
</evidence>
<feature type="transmembrane region" description="Helical" evidence="4">
    <location>
        <begin position="213"/>
        <end position="234"/>
    </location>
</feature>
<dbReference type="AlphaFoldDB" id="A0A6H2H6H7"/>
<feature type="transmembrane region" description="Helical" evidence="4">
    <location>
        <begin position="162"/>
        <end position="180"/>
    </location>
</feature>
<dbReference type="SUPFAM" id="SSF103473">
    <property type="entry name" value="MFS general substrate transporter"/>
    <property type="match status" value="1"/>
</dbReference>
<feature type="transmembrane region" description="Helical" evidence="4">
    <location>
        <begin position="304"/>
        <end position="320"/>
    </location>
</feature>
<dbReference type="EMBL" id="CP051461">
    <property type="protein sequence ID" value="QJC55482.1"/>
    <property type="molecule type" value="Genomic_DNA"/>
</dbReference>
<accession>A0A6H2H6H7</accession>
<dbReference type="Gene3D" id="1.20.1250.20">
    <property type="entry name" value="MFS general substrate transporter like domains"/>
    <property type="match status" value="1"/>
</dbReference>
<dbReference type="Proteomes" id="UP000502041">
    <property type="component" value="Chromosome"/>
</dbReference>
<dbReference type="InterPro" id="IPR036259">
    <property type="entry name" value="MFS_trans_sf"/>
</dbReference>
<evidence type="ECO:0000313" key="7">
    <source>
        <dbReference type="Proteomes" id="UP000502041"/>
    </source>
</evidence>
<feature type="domain" description="Major facilitator superfamily (MFS) profile" evidence="5">
    <location>
        <begin position="1"/>
        <end position="394"/>
    </location>
</feature>
<gene>
    <name evidence="6" type="ORF">HC248_00762</name>
</gene>
<feature type="transmembrane region" description="Helical" evidence="4">
    <location>
        <begin position="370"/>
        <end position="390"/>
    </location>
</feature>
<dbReference type="PROSITE" id="PS50850">
    <property type="entry name" value="MFS"/>
    <property type="match status" value="1"/>
</dbReference>
<keyword evidence="1 4" id="KW-0812">Transmembrane</keyword>
<feature type="transmembrane region" description="Helical" evidence="4">
    <location>
        <begin position="246"/>
        <end position="267"/>
    </location>
</feature>
<evidence type="ECO:0000259" key="5">
    <source>
        <dbReference type="PROSITE" id="PS50850"/>
    </source>
</evidence>
<feature type="transmembrane region" description="Helical" evidence="4">
    <location>
        <begin position="279"/>
        <end position="298"/>
    </location>
</feature>
<evidence type="ECO:0000256" key="4">
    <source>
        <dbReference type="SAM" id="Phobius"/>
    </source>
</evidence>
<feature type="transmembrane region" description="Helical" evidence="4">
    <location>
        <begin position="44"/>
        <end position="62"/>
    </location>
</feature>
<feature type="transmembrane region" description="Helical" evidence="4">
    <location>
        <begin position="130"/>
        <end position="150"/>
    </location>
</feature>
<feature type="transmembrane region" description="Helical" evidence="4">
    <location>
        <begin position="74"/>
        <end position="94"/>
    </location>
</feature>
<organism evidence="6 7">
    <name type="scientific">Polaromonas vacuolata</name>
    <dbReference type="NCBI Taxonomy" id="37448"/>
    <lineage>
        <taxon>Bacteria</taxon>
        <taxon>Pseudomonadati</taxon>
        <taxon>Pseudomonadota</taxon>
        <taxon>Betaproteobacteria</taxon>
        <taxon>Burkholderiales</taxon>
        <taxon>Comamonadaceae</taxon>
        <taxon>Polaromonas</taxon>
    </lineage>
</organism>
<dbReference type="InterPro" id="IPR011701">
    <property type="entry name" value="MFS"/>
</dbReference>
<dbReference type="PANTHER" id="PTHR23521">
    <property type="entry name" value="TRANSPORTER MFS SUPERFAMILY"/>
    <property type="match status" value="1"/>
</dbReference>
<keyword evidence="7" id="KW-1185">Reference proteome</keyword>
<reference evidence="6 7" key="1">
    <citation type="submission" date="2020-04" db="EMBL/GenBank/DDBJ databases">
        <title>Complete genome of a Psychrophilic, Marine, Gas Vacuolate Bacterium Polaromonas vacuolata KCTC 22033T.</title>
        <authorList>
            <person name="Hwang K."/>
            <person name="Kim K.M."/>
        </authorList>
    </citation>
    <scope>NUCLEOTIDE SEQUENCE [LARGE SCALE GENOMIC DNA]</scope>
    <source>
        <strain evidence="6 7">KCTC 22033</strain>
    </source>
</reference>
<name>A0A6H2H6H7_9BURK</name>
<evidence type="ECO:0000256" key="3">
    <source>
        <dbReference type="ARBA" id="ARBA00023136"/>
    </source>
</evidence>
<dbReference type="PANTHER" id="PTHR23521:SF3">
    <property type="entry name" value="MFS TRANSPORTER"/>
    <property type="match status" value="1"/>
</dbReference>
<keyword evidence="2 4" id="KW-1133">Transmembrane helix</keyword>
<dbReference type="GO" id="GO:0005886">
    <property type="term" value="C:plasma membrane"/>
    <property type="evidence" value="ECO:0007669"/>
    <property type="project" value="TreeGrafter"/>
</dbReference>
<dbReference type="InterPro" id="IPR020846">
    <property type="entry name" value="MFS_dom"/>
</dbReference>
<evidence type="ECO:0000256" key="1">
    <source>
        <dbReference type="ARBA" id="ARBA00022692"/>
    </source>
</evidence>
<evidence type="ECO:0000313" key="6">
    <source>
        <dbReference type="EMBL" id="QJC55482.1"/>
    </source>
</evidence>
<dbReference type="KEGG" id="pvac:HC248_00762"/>
<dbReference type="Pfam" id="PF07690">
    <property type="entry name" value="MFS_1"/>
    <property type="match status" value="1"/>
</dbReference>
<proteinExistence type="predicted"/>
<dbReference type="RefSeq" id="WP_168921343.1">
    <property type="nucleotide sequence ID" value="NZ_CP051461.1"/>
</dbReference>